<accession>A0A8T0J499</accession>
<feature type="compositionally biased region" description="Low complexity" evidence="8">
    <location>
        <begin position="523"/>
        <end position="532"/>
    </location>
</feature>
<dbReference type="Gene3D" id="3.30.710.10">
    <property type="entry name" value="Potassium Channel Kv1.1, Chain A"/>
    <property type="match status" value="1"/>
</dbReference>
<evidence type="ECO:0000256" key="3">
    <source>
        <dbReference type="ARBA" id="ARBA00004906"/>
    </source>
</evidence>
<dbReference type="Pfam" id="PF00651">
    <property type="entry name" value="BTB"/>
    <property type="match status" value="1"/>
</dbReference>
<name>A0A8T0J499_CERPU</name>
<dbReference type="OrthoDB" id="6359816at2759"/>
<dbReference type="InterPro" id="IPR044784">
    <property type="entry name" value="At1g01640-like"/>
</dbReference>
<comment type="function">
    <text evidence="1">May act as a substrate-specific adapter of an E3 ubiquitin-protein ligase complex (CUL3-RBX1-BTB) which mediates the ubiquitination and subsequent proteasomal degradation of target proteins.</text>
</comment>
<protein>
    <recommendedName>
        <fullName evidence="9">BTB domain-containing protein</fullName>
    </recommendedName>
</protein>
<dbReference type="SUPFAM" id="SSF54695">
    <property type="entry name" value="POZ domain"/>
    <property type="match status" value="1"/>
</dbReference>
<feature type="region of interest" description="Disordered" evidence="8">
    <location>
        <begin position="496"/>
        <end position="545"/>
    </location>
</feature>
<dbReference type="GO" id="GO:0005634">
    <property type="term" value="C:nucleus"/>
    <property type="evidence" value="ECO:0007669"/>
    <property type="project" value="UniProtKB-SubCell"/>
</dbReference>
<reference evidence="10" key="1">
    <citation type="submission" date="2020-06" db="EMBL/GenBank/DDBJ databases">
        <title>WGS assembly of Ceratodon purpureus strain R40.</title>
        <authorList>
            <person name="Carey S.B."/>
            <person name="Jenkins J."/>
            <person name="Shu S."/>
            <person name="Lovell J.T."/>
            <person name="Sreedasyam A."/>
            <person name="Maumus F."/>
            <person name="Tiley G.P."/>
            <person name="Fernandez-Pozo N."/>
            <person name="Barry K."/>
            <person name="Chen C."/>
            <person name="Wang M."/>
            <person name="Lipzen A."/>
            <person name="Daum C."/>
            <person name="Saski C.A."/>
            <person name="Payton A.C."/>
            <person name="Mcbreen J.C."/>
            <person name="Conrad R.E."/>
            <person name="Kollar L.M."/>
            <person name="Olsson S."/>
            <person name="Huttunen S."/>
            <person name="Landis J.B."/>
            <person name="Wickett N.J."/>
            <person name="Johnson M.G."/>
            <person name="Rensing S.A."/>
            <person name="Grimwood J."/>
            <person name="Schmutz J."/>
            <person name="Mcdaniel S.F."/>
        </authorList>
    </citation>
    <scope>NUCLEOTIDE SEQUENCE</scope>
    <source>
        <strain evidence="10">R40</strain>
    </source>
</reference>
<evidence type="ECO:0000256" key="5">
    <source>
        <dbReference type="ARBA" id="ARBA00023125"/>
    </source>
</evidence>
<dbReference type="SMART" id="SM00225">
    <property type="entry name" value="BTB"/>
    <property type="match status" value="1"/>
</dbReference>
<comment type="subcellular location">
    <subcellularLocation>
        <location evidence="2">Nucleus</location>
    </subcellularLocation>
</comment>
<dbReference type="GO" id="GO:0003700">
    <property type="term" value="F:DNA-binding transcription factor activity"/>
    <property type="evidence" value="ECO:0007669"/>
    <property type="project" value="InterPro"/>
</dbReference>
<evidence type="ECO:0000256" key="2">
    <source>
        <dbReference type="ARBA" id="ARBA00004123"/>
    </source>
</evidence>
<proteinExistence type="predicted"/>
<dbReference type="SUPFAM" id="SSF54171">
    <property type="entry name" value="DNA-binding domain"/>
    <property type="match status" value="1"/>
</dbReference>
<evidence type="ECO:0000256" key="6">
    <source>
        <dbReference type="ARBA" id="ARBA00023163"/>
    </source>
</evidence>
<evidence type="ECO:0000313" key="10">
    <source>
        <dbReference type="EMBL" id="KAG0590365.1"/>
    </source>
</evidence>
<dbReference type="PROSITE" id="PS50097">
    <property type="entry name" value="BTB"/>
    <property type="match status" value="1"/>
</dbReference>
<feature type="compositionally biased region" description="Basic and acidic residues" evidence="8">
    <location>
        <begin position="253"/>
        <end position="266"/>
    </location>
</feature>
<dbReference type="AlphaFoldDB" id="A0A8T0J499"/>
<dbReference type="InterPro" id="IPR000210">
    <property type="entry name" value="BTB/POZ_dom"/>
</dbReference>
<keyword evidence="11" id="KW-1185">Reference proteome</keyword>
<dbReference type="Gene3D" id="3.30.730.10">
    <property type="entry name" value="AP2/ERF domain"/>
    <property type="match status" value="1"/>
</dbReference>
<evidence type="ECO:0000313" key="11">
    <source>
        <dbReference type="Proteomes" id="UP000822688"/>
    </source>
</evidence>
<dbReference type="EMBL" id="CM026421">
    <property type="protein sequence ID" value="KAG0590364.1"/>
    <property type="molecule type" value="Genomic_DNA"/>
</dbReference>
<feature type="domain" description="BTB" evidence="9">
    <location>
        <begin position="72"/>
        <end position="137"/>
    </location>
</feature>
<evidence type="ECO:0000256" key="8">
    <source>
        <dbReference type="SAM" id="MobiDB-lite"/>
    </source>
</evidence>
<evidence type="ECO:0000256" key="4">
    <source>
        <dbReference type="ARBA" id="ARBA00023015"/>
    </source>
</evidence>
<dbReference type="PANTHER" id="PTHR47274">
    <property type="entry name" value="BTB/POZ DOMAIN CONTAINING PROTEIN, EXPRESSED-RELATED"/>
    <property type="match status" value="1"/>
</dbReference>
<keyword evidence="7" id="KW-0539">Nucleus</keyword>
<feature type="compositionally biased region" description="Acidic residues" evidence="8">
    <location>
        <begin position="267"/>
        <end position="277"/>
    </location>
</feature>
<dbReference type="InterPro" id="IPR016177">
    <property type="entry name" value="DNA-bd_dom_sf"/>
</dbReference>
<dbReference type="PANTHER" id="PTHR47274:SF10">
    <property type="entry name" value="BTB DOMAIN-CONTAINING PROTEIN"/>
    <property type="match status" value="1"/>
</dbReference>
<gene>
    <name evidence="10" type="ORF">KC19_1G093600</name>
</gene>
<evidence type="ECO:0000256" key="1">
    <source>
        <dbReference type="ARBA" id="ARBA00002668"/>
    </source>
</evidence>
<feature type="compositionally biased region" description="Acidic residues" evidence="8">
    <location>
        <begin position="500"/>
        <end position="522"/>
    </location>
</feature>
<dbReference type="EMBL" id="CM026421">
    <property type="protein sequence ID" value="KAG0590365.1"/>
    <property type="molecule type" value="Genomic_DNA"/>
</dbReference>
<sequence length="545" mass="60813">MAMEGDATAVGSVPLNSLLVKRRDNLKVRARAAAGVVAGLRAQVKELEQQRDFLVSWKAEMFSGADVEGSFVDVEFQGLDGDRVHAHKAVLAAKSIELEALFRADSEGKGVWNLDMPYEALKAFITFFYTGRISSSVLVNHFITLLEAAHKYNVQFLTSVCEDSLVKNVTRDNVISTFDMAKKHCSSRCREGVVEKARRLGELSSFTEYKVFTESNPGLLLEFYEQLTDPPGQSPSKKMKFSPETDFEQPNDENVHMSDEEHRKSETDEDASVDDEDVKTGTDRMAGPYMQLNGVPPFGTPMYWHGSTMPGHPFRPVGFEGAGFPYPRGQRPYDMSMMARPPYGLPAFVPPMLPRGFLGGPTAPLQGAPESLSVGEEVVAGKKKVGGQEELKKAKFPPKQHKEKRCLLRGVKTTHNKNKKFIATITVKGQHIVLGKCHTEEEAGRLYDRAAFVVGRKTNNELPDDMKEELRGISWDDFVSSLQELTALEKIHRGKLDTGDANELDYNEEQGEEQEQEQEIEQEQAQGQEQDQVLSDVSEHSFPAY</sequence>
<comment type="pathway">
    <text evidence="3">Protein modification; protein ubiquitination.</text>
</comment>
<organism evidence="10 11">
    <name type="scientific">Ceratodon purpureus</name>
    <name type="common">Fire moss</name>
    <name type="synonym">Dicranum purpureum</name>
    <dbReference type="NCBI Taxonomy" id="3225"/>
    <lineage>
        <taxon>Eukaryota</taxon>
        <taxon>Viridiplantae</taxon>
        <taxon>Streptophyta</taxon>
        <taxon>Embryophyta</taxon>
        <taxon>Bryophyta</taxon>
        <taxon>Bryophytina</taxon>
        <taxon>Bryopsida</taxon>
        <taxon>Dicranidae</taxon>
        <taxon>Pseudoditrichales</taxon>
        <taxon>Ditrichaceae</taxon>
        <taxon>Ceratodon</taxon>
    </lineage>
</organism>
<keyword evidence="6" id="KW-0804">Transcription</keyword>
<dbReference type="CDD" id="cd18186">
    <property type="entry name" value="BTB_POZ_ZBTB_KLHL-like"/>
    <property type="match status" value="1"/>
</dbReference>
<evidence type="ECO:0000259" key="9">
    <source>
        <dbReference type="PROSITE" id="PS50097"/>
    </source>
</evidence>
<dbReference type="InterPro" id="IPR011333">
    <property type="entry name" value="SKP1/BTB/POZ_sf"/>
</dbReference>
<comment type="caution">
    <text evidence="10">The sequence shown here is derived from an EMBL/GenBank/DDBJ whole genome shotgun (WGS) entry which is preliminary data.</text>
</comment>
<dbReference type="GO" id="GO:0003677">
    <property type="term" value="F:DNA binding"/>
    <property type="evidence" value="ECO:0007669"/>
    <property type="project" value="UniProtKB-KW"/>
</dbReference>
<evidence type="ECO:0000256" key="7">
    <source>
        <dbReference type="ARBA" id="ARBA00023242"/>
    </source>
</evidence>
<dbReference type="Proteomes" id="UP000822688">
    <property type="component" value="Chromosome 1"/>
</dbReference>
<feature type="region of interest" description="Disordered" evidence="8">
    <location>
        <begin position="227"/>
        <end position="289"/>
    </location>
</feature>
<keyword evidence="4" id="KW-0805">Transcription regulation</keyword>
<keyword evidence="5" id="KW-0238">DNA-binding</keyword>
<dbReference type="InterPro" id="IPR036955">
    <property type="entry name" value="AP2/ERF_dom_sf"/>
</dbReference>